<comment type="caution">
    <text evidence="7">The sequence shown here is derived from an EMBL/GenBank/DDBJ whole genome shotgun (WGS) entry which is preliminary data.</text>
</comment>
<dbReference type="GO" id="GO:0016020">
    <property type="term" value="C:membrane"/>
    <property type="evidence" value="ECO:0007669"/>
    <property type="project" value="UniProtKB-SubCell"/>
</dbReference>
<dbReference type="OrthoDB" id="5954308at2759"/>
<evidence type="ECO:0000313" key="8">
    <source>
        <dbReference type="Proteomes" id="UP000258309"/>
    </source>
</evidence>
<dbReference type="PANTHER" id="PTHR35042:SF1">
    <property type="entry name" value="DUF1772-DOMAIN-CONTAINING PROTEIN"/>
    <property type="match status" value="1"/>
</dbReference>
<keyword evidence="8" id="KW-1185">Reference proteome</keyword>
<feature type="non-terminal residue" evidence="7">
    <location>
        <position position="1"/>
    </location>
</feature>
<dbReference type="PANTHER" id="PTHR35042">
    <property type="entry name" value="ANTHRONE OXYGENASE ENCC"/>
    <property type="match status" value="1"/>
</dbReference>
<feature type="transmembrane region" description="Helical" evidence="6">
    <location>
        <begin position="20"/>
        <end position="38"/>
    </location>
</feature>
<dbReference type="OMA" id="LAWCASD"/>
<dbReference type="Pfam" id="PF08592">
    <property type="entry name" value="Anthrone_oxy"/>
    <property type="match status" value="1"/>
</dbReference>
<accession>A0A3E2HTV5</accession>
<dbReference type="InterPro" id="IPR013901">
    <property type="entry name" value="Anthrone_oxy"/>
</dbReference>
<evidence type="ECO:0000256" key="3">
    <source>
        <dbReference type="ARBA" id="ARBA00022989"/>
    </source>
</evidence>
<evidence type="ECO:0008006" key="9">
    <source>
        <dbReference type="Google" id="ProtNLM"/>
    </source>
</evidence>
<name>A0A3E2HTV5_SCYLI</name>
<comment type="similarity">
    <text evidence="5">Belongs to the anthrone oxygenase family.</text>
</comment>
<feature type="transmembrane region" description="Helical" evidence="6">
    <location>
        <begin position="87"/>
        <end position="108"/>
    </location>
</feature>
<keyword evidence="2 6" id="KW-0812">Transmembrane</keyword>
<dbReference type="EMBL" id="NCSJ02000001">
    <property type="protein sequence ID" value="RFU36291.1"/>
    <property type="molecule type" value="Genomic_DNA"/>
</dbReference>
<gene>
    <name evidence="7" type="ORF">B7463_g36</name>
</gene>
<reference evidence="7 8" key="1">
    <citation type="submission" date="2018-05" db="EMBL/GenBank/DDBJ databases">
        <title>Draft genome sequence of Scytalidium lignicola DSM 105466, a ubiquitous saprotrophic fungus.</title>
        <authorList>
            <person name="Buettner E."/>
            <person name="Gebauer A.M."/>
            <person name="Hofrichter M."/>
            <person name="Liers C."/>
            <person name="Kellner H."/>
        </authorList>
    </citation>
    <scope>NUCLEOTIDE SEQUENCE [LARGE SCALE GENOMIC DNA]</scope>
    <source>
        <strain evidence="7 8">DSM 105466</strain>
    </source>
</reference>
<organism evidence="7 8">
    <name type="scientific">Scytalidium lignicola</name>
    <name type="common">Hyphomycete</name>
    <dbReference type="NCBI Taxonomy" id="5539"/>
    <lineage>
        <taxon>Eukaryota</taxon>
        <taxon>Fungi</taxon>
        <taxon>Dikarya</taxon>
        <taxon>Ascomycota</taxon>
        <taxon>Pezizomycotina</taxon>
        <taxon>Leotiomycetes</taxon>
        <taxon>Leotiomycetes incertae sedis</taxon>
        <taxon>Scytalidium</taxon>
    </lineage>
</organism>
<evidence type="ECO:0000313" key="7">
    <source>
        <dbReference type="EMBL" id="RFU36291.1"/>
    </source>
</evidence>
<dbReference type="STRING" id="5539.A0A3E2HTV5"/>
<evidence type="ECO:0000256" key="5">
    <source>
        <dbReference type="ARBA" id="ARBA00034313"/>
    </source>
</evidence>
<proteinExistence type="inferred from homology"/>
<feature type="non-terminal residue" evidence="7">
    <location>
        <position position="173"/>
    </location>
</feature>
<dbReference type="Proteomes" id="UP000258309">
    <property type="component" value="Unassembled WGS sequence"/>
</dbReference>
<evidence type="ECO:0000256" key="1">
    <source>
        <dbReference type="ARBA" id="ARBA00004141"/>
    </source>
</evidence>
<keyword evidence="4 6" id="KW-0472">Membrane</keyword>
<keyword evidence="3 6" id="KW-1133">Transmembrane helix</keyword>
<evidence type="ECO:0000256" key="6">
    <source>
        <dbReference type="SAM" id="Phobius"/>
    </source>
</evidence>
<protein>
    <recommendedName>
        <fullName evidence="9">DUF1772-domain-containing protein</fullName>
    </recommendedName>
</protein>
<evidence type="ECO:0000256" key="4">
    <source>
        <dbReference type="ARBA" id="ARBA00023136"/>
    </source>
</evidence>
<comment type="subcellular location">
    <subcellularLocation>
        <location evidence="1">Membrane</location>
        <topology evidence="1">Multi-pass membrane protein</topology>
    </subcellularLocation>
</comment>
<dbReference type="AlphaFoldDB" id="A0A3E2HTV5"/>
<evidence type="ECO:0000256" key="2">
    <source>
        <dbReference type="ARBA" id="ARBA00022692"/>
    </source>
</evidence>
<sequence>MSDNIPSIRIVQTVGITTTAFLSGAITGISYFAVPNLLTSPTPLLLQQWAKCFNSGRKTVPPLAAIASACFFYLASKTNRTLAKAKFYRYVLAGVLGLSIMPYTFVLMGKTNRKLSAKAQQTKGLGVTDEVVEAAAPEETAHWLVDRWGVLNLGRGILLLGAAGLGTWTAIEE</sequence>